<feature type="domain" description="Toxin VasX N-terminal region" evidence="3">
    <location>
        <begin position="14"/>
        <end position="196"/>
    </location>
</feature>
<evidence type="ECO:0000256" key="1">
    <source>
        <dbReference type="SAM" id="MobiDB-lite"/>
    </source>
</evidence>
<feature type="transmembrane region" description="Helical" evidence="2">
    <location>
        <begin position="765"/>
        <end position="788"/>
    </location>
</feature>
<reference evidence="4 5" key="1">
    <citation type="submission" date="2019-01" db="EMBL/GenBank/DDBJ databases">
        <title>Genome sequence of Salinicola endophyticus REST5.</title>
        <authorList>
            <person name="Nascimento F.X."/>
        </authorList>
    </citation>
    <scope>NUCLEOTIDE SEQUENCE [LARGE SCALE GENOMIC DNA]</scope>
    <source>
        <strain evidence="4 5">REST5</strain>
    </source>
</reference>
<sequence length="887" mass="97528">MSGASDDVQSIANCRVCQRSGLPILPLRYAVTRTDGDDQAGHPPGPEIHGPLIDETVRGINLPDGQHYTMRLLREGYLYVFNELRGRWTGYTVTEKGYLIEYVDLSHDVVSSLDPDKPQPIDGRLEPPAEKQEFACNSSPDHVHPGRCVMIPDADKAGDVYFVFSEVAWTKRVWKKYAVNENSRREYMRKISLSDWRGKQGEHIDSLDKVEEYLAEAKYRWVPPSHSNNSAPSEGDDGESTAFSSSPFSMNGMREQVEPLSSWARLQAQPLNMDAAVIGLVDPVAVAMEIKELSRERVLDWTSEPDRKRKHESAVMIQTVKAAVENGAEAATAESRSMLMGVLGAIMPAHVGAAYGGQPGLSGVARAMDEAKKLSEDDINLVHERAWEKYKERYDFSAHETFLKVEYPTQLNEFEEKLSNPLDRAYVDWLESSPLKNGFKHNYDRKSISSGVFYVMALYRLIKDASYSKIVFSYLEKCLGDDPENDDAILSRGFCFNNDSLVASWSSIGGSAYEPQGGWDGVASSLWGAINSALGGFTDRQRKDAMKTLSHYTYEYSGALIKKLQQVYDMSSGEMVASSSEIRVVAMLGGVAKGYNTNYRLVEVEARATGQQIKKITQNLVRGISGEVRYNGPSEVRAVFDPIDERYTYKGLLLVESQTEFSVSIKMTAEELDGYAQSTIRRMTNLEAGGHFVSAMLAIYSFGSTWDEFSKKASVKSIAGLSSGLTTIAGSLMEGAGAALRNTAFGSAELARTFQISQTAISTRAAGIGAAGKLVGTIGAVISGVLMFWDGLENRNVSPLYGYSTMALGVSMFLVGVITFFAGTGVGIVLSLIISAIMVAVGFLRPDEVDKWLDKTIFFGEHRDGSFSNISAQRESMLAMSDGNEED</sequence>
<feature type="transmembrane region" description="Helical" evidence="2">
    <location>
        <begin position="828"/>
        <end position="845"/>
    </location>
</feature>
<dbReference type="RefSeq" id="WP_282236064.1">
    <property type="nucleotide sequence ID" value="NZ_CP035631.1"/>
</dbReference>
<dbReference type="EMBL" id="CP035631">
    <property type="protein sequence ID" value="WFF41415.1"/>
    <property type="molecule type" value="Genomic_DNA"/>
</dbReference>
<keyword evidence="5" id="KW-1185">Reference proteome</keyword>
<feature type="transmembrane region" description="Helical" evidence="2">
    <location>
        <begin position="800"/>
        <end position="822"/>
    </location>
</feature>
<evidence type="ECO:0000313" key="5">
    <source>
        <dbReference type="Proteomes" id="UP001321526"/>
    </source>
</evidence>
<accession>A0ABY8FH66</accession>
<keyword evidence="2" id="KW-1133">Transmembrane helix</keyword>
<keyword evidence="2" id="KW-0812">Transmembrane</keyword>
<evidence type="ECO:0000259" key="3">
    <source>
        <dbReference type="Pfam" id="PF20249"/>
    </source>
</evidence>
<dbReference type="InterPro" id="IPR046864">
    <property type="entry name" value="VasX_N"/>
</dbReference>
<protein>
    <recommendedName>
        <fullName evidence="3">Toxin VasX N-terminal region domain-containing protein</fullName>
    </recommendedName>
</protein>
<organism evidence="4 5">
    <name type="scientific">Salinicola endophyticus</name>
    <dbReference type="NCBI Taxonomy" id="1949083"/>
    <lineage>
        <taxon>Bacteria</taxon>
        <taxon>Pseudomonadati</taxon>
        <taxon>Pseudomonadota</taxon>
        <taxon>Gammaproteobacteria</taxon>
        <taxon>Oceanospirillales</taxon>
        <taxon>Halomonadaceae</taxon>
        <taxon>Salinicola</taxon>
    </lineage>
</organism>
<dbReference type="Proteomes" id="UP001321526">
    <property type="component" value="Chromosome"/>
</dbReference>
<dbReference type="Pfam" id="PF20249">
    <property type="entry name" value="VasX_N"/>
    <property type="match status" value="1"/>
</dbReference>
<proteinExistence type="predicted"/>
<evidence type="ECO:0000313" key="4">
    <source>
        <dbReference type="EMBL" id="WFF41415.1"/>
    </source>
</evidence>
<dbReference type="InterPro" id="IPR048126">
    <property type="entry name" value="Toxin_VasX"/>
</dbReference>
<keyword evidence="2" id="KW-0472">Membrane</keyword>
<feature type="region of interest" description="Disordered" evidence="1">
    <location>
        <begin position="224"/>
        <end position="248"/>
    </location>
</feature>
<gene>
    <name evidence="4" type="ORF">EVC62_07785</name>
</gene>
<dbReference type="NCBIfam" id="NF041559">
    <property type="entry name" value="BTH_I2691_fam"/>
    <property type="match status" value="1"/>
</dbReference>
<dbReference type="CDD" id="cd20707">
    <property type="entry name" value="MIX_III"/>
    <property type="match status" value="1"/>
</dbReference>
<evidence type="ECO:0000256" key="2">
    <source>
        <dbReference type="SAM" id="Phobius"/>
    </source>
</evidence>
<name>A0ABY8FH66_9GAMM</name>